<keyword evidence="5 7" id="KW-1133">Transmembrane helix</keyword>
<sequence>MATPADAATNLLSMTPPVIRFYAGITLVTSLCAYVLQVFSPYAIIWHKSYMAQMPPHLWRLVTSFFLTGPNLSILFDTYMLWKYGSELESQHFGTSGDFLLYLVFNGAIILLLNSFLLGGMYFAPVMAISLAYSWGQRNRGQSMGFFFVQIKAQWLPFAIAAVAAIQAPAAAFILMSGIVSAHAYEFLTVLWPRFGGGTNLLQTPSWLKWSFEGGPGTRGGGTGGVRAYGTGFDPRSQGAPAPRQSQGMFGGTSTGRATGSSAGQSAASAWRNRGSGHRLGSD</sequence>
<keyword evidence="6 7" id="KW-0472">Membrane</keyword>
<comment type="subcellular location">
    <subcellularLocation>
        <location evidence="1 7">Endoplasmic reticulum membrane</location>
        <topology evidence="1 7">Multi-pass membrane protein</topology>
    </subcellularLocation>
</comment>
<name>W7HYQ5_9PEZI</name>
<reference evidence="9 10" key="1">
    <citation type="submission" date="2013-05" db="EMBL/GenBank/DDBJ databases">
        <title>Drechslerella stenobrocha genome reveals carnivorous origination and mechanical trapping mechanism of predatory fungi.</title>
        <authorList>
            <person name="Liu X."/>
            <person name="Zhang W."/>
            <person name="Liu K."/>
        </authorList>
    </citation>
    <scope>NUCLEOTIDE SEQUENCE [LARGE SCALE GENOMIC DNA]</scope>
    <source>
        <strain evidence="9 10">248</strain>
    </source>
</reference>
<organism evidence="9 10">
    <name type="scientific">Drechslerella stenobrocha 248</name>
    <dbReference type="NCBI Taxonomy" id="1043628"/>
    <lineage>
        <taxon>Eukaryota</taxon>
        <taxon>Fungi</taxon>
        <taxon>Dikarya</taxon>
        <taxon>Ascomycota</taxon>
        <taxon>Pezizomycotina</taxon>
        <taxon>Orbiliomycetes</taxon>
        <taxon>Orbiliales</taxon>
        <taxon>Orbiliaceae</taxon>
        <taxon>Drechslerella</taxon>
    </lineage>
</organism>
<evidence type="ECO:0000313" key="9">
    <source>
        <dbReference type="EMBL" id="EWC45068.1"/>
    </source>
</evidence>
<gene>
    <name evidence="9" type="ORF">DRE_06207</name>
</gene>
<dbReference type="SUPFAM" id="SSF144091">
    <property type="entry name" value="Rhomboid-like"/>
    <property type="match status" value="1"/>
</dbReference>
<protein>
    <recommendedName>
        <fullName evidence="7">Derlin</fullName>
    </recommendedName>
</protein>
<evidence type="ECO:0000256" key="8">
    <source>
        <dbReference type="SAM" id="MobiDB-lite"/>
    </source>
</evidence>
<evidence type="ECO:0000256" key="4">
    <source>
        <dbReference type="ARBA" id="ARBA00022824"/>
    </source>
</evidence>
<dbReference type="GO" id="GO:0005789">
    <property type="term" value="C:endoplasmic reticulum membrane"/>
    <property type="evidence" value="ECO:0007669"/>
    <property type="project" value="UniProtKB-SubCell"/>
</dbReference>
<feature type="transmembrane region" description="Helical" evidence="7">
    <location>
        <begin position="102"/>
        <end position="135"/>
    </location>
</feature>
<keyword evidence="10" id="KW-1185">Reference proteome</keyword>
<evidence type="ECO:0000256" key="7">
    <source>
        <dbReference type="RuleBase" id="RU363059"/>
    </source>
</evidence>
<comment type="function">
    <text evidence="7">May be involved in the degradation of misfolded endoplasmic reticulum (ER) luminal proteins.</text>
</comment>
<feature type="transmembrane region" description="Helical" evidence="7">
    <location>
        <begin position="58"/>
        <end position="82"/>
    </location>
</feature>
<dbReference type="EMBL" id="KI966431">
    <property type="protein sequence ID" value="EWC45068.1"/>
    <property type="molecule type" value="Genomic_DNA"/>
</dbReference>
<evidence type="ECO:0000256" key="6">
    <source>
        <dbReference type="ARBA" id="ARBA00023136"/>
    </source>
</evidence>
<evidence type="ECO:0000256" key="1">
    <source>
        <dbReference type="ARBA" id="ARBA00004477"/>
    </source>
</evidence>
<evidence type="ECO:0000313" key="10">
    <source>
        <dbReference type="Proteomes" id="UP000024837"/>
    </source>
</evidence>
<dbReference type="PANTHER" id="PTHR11009">
    <property type="entry name" value="DER1-LIKE PROTEIN, DERLIN"/>
    <property type="match status" value="1"/>
</dbReference>
<feature type="transmembrane region" description="Helical" evidence="7">
    <location>
        <begin position="21"/>
        <end position="46"/>
    </location>
</feature>
<dbReference type="Pfam" id="PF04511">
    <property type="entry name" value="DER1"/>
    <property type="match status" value="1"/>
</dbReference>
<keyword evidence="3 7" id="KW-0812">Transmembrane</keyword>
<keyword evidence="4 7" id="KW-0256">Endoplasmic reticulum</keyword>
<feature type="compositionally biased region" description="Gly residues" evidence="8">
    <location>
        <begin position="218"/>
        <end position="227"/>
    </location>
</feature>
<dbReference type="HOGENOM" id="CLU_051898_7_0_1"/>
<evidence type="ECO:0000256" key="3">
    <source>
        <dbReference type="ARBA" id="ARBA00022692"/>
    </source>
</evidence>
<proteinExistence type="inferred from homology"/>
<evidence type="ECO:0000256" key="5">
    <source>
        <dbReference type="ARBA" id="ARBA00022989"/>
    </source>
</evidence>
<comment type="similarity">
    <text evidence="2 7">Belongs to the derlin family.</text>
</comment>
<accession>W7HYQ5</accession>
<dbReference type="GO" id="GO:0006950">
    <property type="term" value="P:response to stress"/>
    <property type="evidence" value="ECO:0007669"/>
    <property type="project" value="UniProtKB-ARBA"/>
</dbReference>
<feature type="compositionally biased region" description="Low complexity" evidence="8">
    <location>
        <begin position="255"/>
        <end position="270"/>
    </location>
</feature>
<feature type="transmembrane region" description="Helical" evidence="7">
    <location>
        <begin position="155"/>
        <end position="180"/>
    </location>
</feature>
<dbReference type="Proteomes" id="UP000024837">
    <property type="component" value="Unassembled WGS sequence"/>
</dbReference>
<dbReference type="AlphaFoldDB" id="W7HYQ5"/>
<dbReference type="InterPro" id="IPR035952">
    <property type="entry name" value="Rhomboid-like_sf"/>
</dbReference>
<feature type="region of interest" description="Disordered" evidence="8">
    <location>
        <begin position="218"/>
        <end position="283"/>
    </location>
</feature>
<evidence type="ECO:0000256" key="2">
    <source>
        <dbReference type="ARBA" id="ARBA00008917"/>
    </source>
</evidence>
<dbReference type="OrthoDB" id="19102at2759"/>
<dbReference type="InterPro" id="IPR007599">
    <property type="entry name" value="DER1"/>
</dbReference>